<gene>
    <name evidence="7" type="primary">trmA</name>
    <name evidence="10" type="ORF">C0039_20380</name>
</gene>
<evidence type="ECO:0000256" key="8">
    <source>
        <dbReference type="PROSITE-ProRule" id="PRU01024"/>
    </source>
</evidence>
<organism evidence="10 11">
    <name type="scientific">Pseudohalioglobus lutimaris</name>
    <dbReference type="NCBI Taxonomy" id="1737061"/>
    <lineage>
        <taxon>Bacteria</taxon>
        <taxon>Pseudomonadati</taxon>
        <taxon>Pseudomonadota</taxon>
        <taxon>Gammaproteobacteria</taxon>
        <taxon>Cellvibrionales</taxon>
        <taxon>Halieaceae</taxon>
        <taxon>Pseudohalioglobus</taxon>
    </lineage>
</organism>
<dbReference type="PANTHER" id="PTHR47790">
    <property type="entry name" value="TRNA/TMRNA (URACIL-C(5))-METHYLTRANSFERASE"/>
    <property type="match status" value="1"/>
</dbReference>
<feature type="active site" description="Proton acceptor" evidence="7">
    <location>
        <position position="361"/>
    </location>
</feature>
<accession>A0A2N5WWU2</accession>
<evidence type="ECO:0000256" key="5">
    <source>
        <dbReference type="ARBA" id="ARBA00051255"/>
    </source>
</evidence>
<name>A0A2N5WWU2_9GAMM</name>
<dbReference type="PROSITE" id="PS51687">
    <property type="entry name" value="SAM_MT_RNA_M5U"/>
    <property type="match status" value="1"/>
</dbReference>
<dbReference type="OrthoDB" id="9804590at2"/>
<dbReference type="Proteomes" id="UP000235005">
    <property type="component" value="Unassembled WGS sequence"/>
</dbReference>
<comment type="function">
    <text evidence="7">Dual-specificity methyltransferase that catalyzes the formation of 5-methyluridine at position 54 (m5U54) in all tRNAs, and that of position 341 (m5U341) in tmRNA (transfer-mRNA).</text>
</comment>
<dbReference type="EC" id="2.1.1.35" evidence="7"/>
<feature type="binding site" evidence="7 8">
    <location>
        <position position="302"/>
    </location>
    <ligand>
        <name>S-adenosyl-L-methionine</name>
        <dbReference type="ChEBI" id="CHEBI:59789"/>
    </ligand>
</feature>
<feature type="binding site" evidence="7 8">
    <location>
        <position position="219"/>
    </location>
    <ligand>
        <name>S-adenosyl-L-methionine</name>
        <dbReference type="ChEBI" id="CHEBI:59789"/>
    </ligand>
</feature>
<dbReference type="InterPro" id="IPR029063">
    <property type="entry name" value="SAM-dependent_MTases_sf"/>
</dbReference>
<dbReference type="FunFam" id="3.40.50.150:FF:000012">
    <property type="entry name" value="tRNA/tmRNA (uracil-C(5))-methyltransferase"/>
    <property type="match status" value="1"/>
</dbReference>
<dbReference type="Gene3D" id="2.40.50.1070">
    <property type="match status" value="1"/>
</dbReference>
<feature type="binding site" evidence="7">
    <location>
        <position position="224"/>
    </location>
    <ligand>
        <name>S-adenosyl-L-methionine</name>
        <dbReference type="ChEBI" id="CHEBI:59789"/>
    </ligand>
</feature>
<comment type="caution">
    <text evidence="10">The sequence shown here is derived from an EMBL/GenBank/DDBJ whole genome shotgun (WGS) entry which is preliminary data.</text>
</comment>
<evidence type="ECO:0000313" key="10">
    <source>
        <dbReference type="EMBL" id="PLW66714.1"/>
    </source>
</evidence>
<dbReference type="InterPro" id="IPR030391">
    <property type="entry name" value="MeTrfase_TrmA_CS"/>
</dbReference>
<evidence type="ECO:0000256" key="7">
    <source>
        <dbReference type="HAMAP-Rule" id="MF_01011"/>
    </source>
</evidence>
<feature type="active site" description="Nucleophile" evidence="7 8">
    <location>
        <position position="327"/>
    </location>
</feature>
<dbReference type="PANTHER" id="PTHR47790:SF2">
    <property type="entry name" value="TRNA_TMRNA (URACIL-C(5))-METHYLTRANSFERASE"/>
    <property type="match status" value="1"/>
</dbReference>
<dbReference type="AlphaFoldDB" id="A0A2N5WWU2"/>
<dbReference type="GO" id="GO:0030488">
    <property type="term" value="P:tRNA methylation"/>
    <property type="evidence" value="ECO:0007669"/>
    <property type="project" value="UniProtKB-UniRule"/>
</dbReference>
<feature type="binding site" evidence="7 8">
    <location>
        <position position="240"/>
    </location>
    <ligand>
        <name>S-adenosyl-L-methionine</name>
        <dbReference type="ChEBI" id="CHEBI:59789"/>
    </ligand>
</feature>
<evidence type="ECO:0000256" key="4">
    <source>
        <dbReference type="ARBA" id="ARBA00022694"/>
    </source>
</evidence>
<feature type="binding site" evidence="7 8">
    <location>
        <position position="191"/>
    </location>
    <ligand>
        <name>S-adenosyl-L-methionine</name>
        <dbReference type="ChEBI" id="CHEBI:59789"/>
    </ligand>
</feature>
<keyword evidence="3 7" id="KW-0949">S-adenosyl-L-methionine</keyword>
<dbReference type="InterPro" id="IPR011869">
    <property type="entry name" value="TrmA_MeTrfase"/>
</dbReference>
<dbReference type="EMBL" id="PKUS01000051">
    <property type="protein sequence ID" value="PLW66714.1"/>
    <property type="molecule type" value="Genomic_DNA"/>
</dbReference>
<keyword evidence="4 7" id="KW-0819">tRNA processing</keyword>
<evidence type="ECO:0000256" key="3">
    <source>
        <dbReference type="ARBA" id="ARBA00022691"/>
    </source>
</evidence>
<evidence type="ECO:0000256" key="1">
    <source>
        <dbReference type="ARBA" id="ARBA00022603"/>
    </source>
</evidence>
<dbReference type="InterPro" id="IPR010280">
    <property type="entry name" value="U5_MeTrfase_fam"/>
</dbReference>
<dbReference type="GO" id="GO:0000049">
    <property type="term" value="F:tRNA binding"/>
    <property type="evidence" value="ECO:0007669"/>
    <property type="project" value="TreeGrafter"/>
</dbReference>
<proteinExistence type="inferred from homology"/>
<comment type="catalytic activity">
    <reaction evidence="6 7">
        <text>uridine(54) in tRNA + S-adenosyl-L-methionine = 5-methyluridine(54) in tRNA + S-adenosyl-L-homocysteine + H(+)</text>
        <dbReference type="Rhea" id="RHEA:42712"/>
        <dbReference type="Rhea" id="RHEA-COMP:10167"/>
        <dbReference type="Rhea" id="RHEA-COMP:10193"/>
        <dbReference type="ChEBI" id="CHEBI:15378"/>
        <dbReference type="ChEBI" id="CHEBI:57856"/>
        <dbReference type="ChEBI" id="CHEBI:59789"/>
        <dbReference type="ChEBI" id="CHEBI:65315"/>
        <dbReference type="ChEBI" id="CHEBI:74447"/>
        <dbReference type="EC" id="2.1.1.35"/>
    </reaction>
</comment>
<keyword evidence="1 7" id="KW-0489">Methyltransferase</keyword>
<evidence type="ECO:0000313" key="11">
    <source>
        <dbReference type="Proteomes" id="UP000235005"/>
    </source>
</evidence>
<reference evidence="10 11" key="1">
    <citation type="submission" date="2018-01" db="EMBL/GenBank/DDBJ databases">
        <title>The draft genome sequence of Halioglobus lutimaris HF004.</title>
        <authorList>
            <person name="Du Z.-J."/>
            <person name="Shi M.-J."/>
        </authorList>
    </citation>
    <scope>NUCLEOTIDE SEQUENCE [LARGE SCALE GENOMIC DNA]</scope>
    <source>
        <strain evidence="10 11">HF004</strain>
    </source>
</reference>
<evidence type="ECO:0000256" key="9">
    <source>
        <dbReference type="PROSITE-ProRule" id="PRU10015"/>
    </source>
</evidence>
<dbReference type="PROSITE" id="PS01230">
    <property type="entry name" value="TRMA_1"/>
    <property type="match status" value="1"/>
</dbReference>
<dbReference type="RefSeq" id="WP_101519147.1">
    <property type="nucleotide sequence ID" value="NZ_PKUS01000051.1"/>
</dbReference>
<dbReference type="NCBIfam" id="TIGR02143">
    <property type="entry name" value="trmA_only"/>
    <property type="match status" value="1"/>
</dbReference>
<dbReference type="Gene3D" id="3.40.50.150">
    <property type="entry name" value="Vaccinia Virus protein VP39"/>
    <property type="match status" value="1"/>
</dbReference>
<dbReference type="Pfam" id="PF05958">
    <property type="entry name" value="tRNA_U5-meth_tr"/>
    <property type="match status" value="1"/>
</dbReference>
<evidence type="ECO:0000256" key="6">
    <source>
        <dbReference type="ARBA" id="ARBA00052788"/>
    </source>
</evidence>
<evidence type="ECO:0000256" key="2">
    <source>
        <dbReference type="ARBA" id="ARBA00022679"/>
    </source>
</evidence>
<comment type="catalytic activity">
    <reaction evidence="5 7">
        <text>uridine(341) in tmRNA + S-adenosyl-L-methionine = 5-methyluridine(341) in tmRNA + S-adenosyl-L-homocysteine + H(+)</text>
        <dbReference type="Rhea" id="RHEA:43612"/>
        <dbReference type="Rhea" id="RHEA-COMP:10630"/>
        <dbReference type="Rhea" id="RHEA-COMP:10631"/>
        <dbReference type="ChEBI" id="CHEBI:15378"/>
        <dbReference type="ChEBI" id="CHEBI:57856"/>
        <dbReference type="ChEBI" id="CHEBI:59789"/>
        <dbReference type="ChEBI" id="CHEBI:65315"/>
        <dbReference type="ChEBI" id="CHEBI:74447"/>
    </reaction>
</comment>
<keyword evidence="11" id="KW-1185">Reference proteome</keyword>
<dbReference type="FunFam" id="2.40.50.1070:FF:000001">
    <property type="entry name" value="tRNA/tmRNA (uracil-C(5))-methyltransferase"/>
    <property type="match status" value="1"/>
</dbReference>
<dbReference type="GO" id="GO:0005829">
    <property type="term" value="C:cytosol"/>
    <property type="evidence" value="ECO:0007669"/>
    <property type="project" value="TreeGrafter"/>
</dbReference>
<dbReference type="GO" id="GO:0030697">
    <property type="term" value="F:tRNA (uracil(54)-C5)-methyltransferase activity, S-adenosyl methionine-dependent"/>
    <property type="evidence" value="ECO:0007669"/>
    <property type="project" value="UniProtKB-UniRule"/>
</dbReference>
<protein>
    <recommendedName>
        <fullName evidence="7">tRNA/tmRNA (uracil-C(5))-methyltransferase</fullName>
        <ecNumber evidence="7">2.1.1.35</ecNumber>
    </recommendedName>
    <alternativeName>
        <fullName evidence="7">tRNA (uracil(54)-C(5))-methyltransferase</fullName>
    </alternativeName>
    <alternativeName>
        <fullName evidence="7">tRNA(m5U54)-methyltransferase</fullName>
        <shortName evidence="7">RUMT</shortName>
    </alternativeName>
    <alternativeName>
        <fullName evidence="7">tmRNA (uracil(341)-C(5))-methyltransferase</fullName>
    </alternativeName>
</protein>
<dbReference type="HAMAP" id="MF_01011">
    <property type="entry name" value="RNA_methyltr_TrmA"/>
    <property type="match status" value="1"/>
</dbReference>
<dbReference type="InterPro" id="IPR030390">
    <property type="entry name" value="MeTrfase_TrmA_AS"/>
</dbReference>
<sequence length="371" mass="42444">MPLSAVKPEQYTSLLEGKAARINELMSDFCPPPAQIYPSSPTAYRMRAEFRIWHDGDALDYVMFRREDPRTPVAIHDFPIGCETIQALMLPLRAYLQANPELRRKLFQVEFLATLAGDALVTLIYHRPLQDAWETQAEALRQALQAISPKLSLIGRSRKQKRILGNDWVREILTVEGREYQYQQYEQAFTQPNARVNTHMIEWACARAAKLEGDLLELYCGNGNFTIPLAAHFDQVLATELAKISVRSARENLSTNEVDNVQIIRLSAEEVTQAMNGERQFRRLAELPRSLGDYDLRTVFVDPPRAGLDEQTVKMVQGFESIIYISCNPYTLAGNLRVLCTTHTIERFAMFDQFPYTDHMECGVLLTRHMN</sequence>
<comment type="similarity">
    <text evidence="7">Belongs to the class I-like SAM-binding methyltransferase superfamily. RNA M5U methyltransferase family. TrmA subfamily.</text>
</comment>
<feature type="active site" evidence="9">
    <location>
        <position position="327"/>
    </location>
</feature>
<dbReference type="GO" id="GO:0019843">
    <property type="term" value="F:rRNA binding"/>
    <property type="evidence" value="ECO:0007669"/>
    <property type="project" value="TreeGrafter"/>
</dbReference>
<keyword evidence="2 7" id="KW-0808">Transferase</keyword>
<dbReference type="SUPFAM" id="SSF53335">
    <property type="entry name" value="S-adenosyl-L-methionine-dependent methyltransferases"/>
    <property type="match status" value="1"/>
</dbReference>
<dbReference type="CDD" id="cd02440">
    <property type="entry name" value="AdoMet_MTases"/>
    <property type="match status" value="1"/>
</dbReference>
<dbReference type="PROSITE" id="PS01231">
    <property type="entry name" value="TRMA_2"/>
    <property type="match status" value="1"/>
</dbReference>